<keyword evidence="3" id="KW-0804">Transcription</keyword>
<dbReference type="PANTHER" id="PTHR45614">
    <property type="entry name" value="MYB PROTEIN-RELATED"/>
    <property type="match status" value="1"/>
</dbReference>
<dbReference type="SMART" id="SM00717">
    <property type="entry name" value="SANT"/>
    <property type="match status" value="2"/>
</dbReference>
<reference evidence="11 12" key="1">
    <citation type="journal article" date="2020" name="bioRxiv">
        <title>Sequence and annotation of 42 cannabis genomes reveals extensive copy number variation in cannabinoid synthesis and pathogen resistance genes.</title>
        <authorList>
            <person name="Mckernan K.J."/>
            <person name="Helbert Y."/>
            <person name="Kane L.T."/>
            <person name="Ebling H."/>
            <person name="Zhang L."/>
            <person name="Liu B."/>
            <person name="Eaton Z."/>
            <person name="Mclaughlin S."/>
            <person name="Kingan S."/>
            <person name="Baybayan P."/>
            <person name="Concepcion G."/>
            <person name="Jordan M."/>
            <person name="Riva A."/>
            <person name="Barbazuk W."/>
            <person name="Harkins T."/>
        </authorList>
    </citation>
    <scope>NUCLEOTIDE SEQUENCE [LARGE SCALE GENOMIC DNA]</scope>
    <source>
        <strain evidence="11 12">cv. Jamaican Lion 4</strain>
        <strain evidence="10">Father</strain>
        <strain evidence="9">Mother</strain>
        <tissue evidence="9">Leaf</tissue>
    </source>
</reference>
<dbReference type="GO" id="GO:0000981">
    <property type="term" value="F:DNA-binding transcription factor activity, RNA polymerase II-specific"/>
    <property type="evidence" value="ECO:0007669"/>
    <property type="project" value="TreeGrafter"/>
</dbReference>
<protein>
    <submittedName>
        <fullName evidence="9">Uncharacterized protein</fullName>
    </submittedName>
</protein>
<dbReference type="EMBL" id="JAATIQ010000020">
    <property type="protein sequence ID" value="KAF4399914.1"/>
    <property type="molecule type" value="Genomic_DNA"/>
</dbReference>
<evidence type="ECO:0000313" key="9">
    <source>
        <dbReference type="EMBL" id="KAF4381576.1"/>
    </source>
</evidence>
<comment type="subcellular location">
    <subcellularLocation>
        <location evidence="1">Nucleus</location>
    </subcellularLocation>
</comment>
<comment type="caution">
    <text evidence="9">The sequence shown here is derived from an EMBL/GenBank/DDBJ whole genome shotgun (WGS) entry which is preliminary data.</text>
</comment>
<evidence type="ECO:0000256" key="5">
    <source>
        <dbReference type="ARBA" id="ARBA00023242"/>
    </source>
</evidence>
<evidence type="ECO:0000256" key="3">
    <source>
        <dbReference type="ARBA" id="ARBA00023015"/>
    </source>
</evidence>
<organism evidence="9 11">
    <name type="scientific">Cannabis sativa</name>
    <name type="common">Hemp</name>
    <name type="synonym">Marijuana</name>
    <dbReference type="NCBI Taxonomy" id="3483"/>
    <lineage>
        <taxon>Eukaryota</taxon>
        <taxon>Viridiplantae</taxon>
        <taxon>Streptophyta</taxon>
        <taxon>Embryophyta</taxon>
        <taxon>Tracheophyta</taxon>
        <taxon>Spermatophyta</taxon>
        <taxon>Magnoliopsida</taxon>
        <taxon>eudicotyledons</taxon>
        <taxon>Gunneridae</taxon>
        <taxon>Pentapetalae</taxon>
        <taxon>rosids</taxon>
        <taxon>fabids</taxon>
        <taxon>Rosales</taxon>
        <taxon>Cannabaceae</taxon>
        <taxon>Cannabis</taxon>
    </lineage>
</organism>
<dbReference type="PROSITE" id="PS50090">
    <property type="entry name" value="MYB_LIKE"/>
    <property type="match status" value="2"/>
</dbReference>
<dbReference type="PROSITE" id="PS51294">
    <property type="entry name" value="HTH_MYB"/>
    <property type="match status" value="2"/>
</dbReference>
<dbReference type="Proteomes" id="UP000525078">
    <property type="component" value="Unassembled WGS sequence"/>
</dbReference>
<dbReference type="Pfam" id="PF13921">
    <property type="entry name" value="Myb_DNA-bind_6"/>
    <property type="match status" value="1"/>
</dbReference>
<keyword evidence="2" id="KW-0677">Repeat</keyword>
<keyword evidence="5" id="KW-0539">Nucleus</keyword>
<dbReference type="SUPFAM" id="SSF46689">
    <property type="entry name" value="Homeodomain-like"/>
    <property type="match status" value="1"/>
</dbReference>
<dbReference type="InterPro" id="IPR009057">
    <property type="entry name" value="Homeodomain-like_sf"/>
</dbReference>
<dbReference type="Proteomes" id="UP000583929">
    <property type="component" value="Unassembled WGS sequence"/>
</dbReference>
<dbReference type="PANTHER" id="PTHR45614:SF273">
    <property type="entry name" value="MYB DOMAIN PROTEIN 100-RELATED"/>
    <property type="match status" value="1"/>
</dbReference>
<evidence type="ECO:0000256" key="1">
    <source>
        <dbReference type="ARBA" id="ARBA00004123"/>
    </source>
</evidence>
<evidence type="ECO:0000256" key="4">
    <source>
        <dbReference type="ARBA" id="ARBA00023125"/>
    </source>
</evidence>
<sequence>MQLDSRVTMRANSFIFLTNPPNNTTRVLENPLNNGFLPTLELSSYHNHHFDDQQHHANKNHDEVPINGSSQHGFGHFMATSASSGPFYGVSTPTNSHVSFESAYSLSSSSAVSPFPSQNQNGVLHGLACSGTTTAESQFYGYQASAGSSPVQPGTLNFQNLGLAKTVADDHFSCMTTAASAPAADDQKELRKRSSSSVVVGHGLKKKKRSRKASKVQNKSNIIKGQWTPQEDRVLMQLVGRYGIRKWSKIAKMLSGRVGKQCRERWHNHLRPDIRKDTWSEDEDIILIEAHKELGNRWAEIAKRLDGRSENTIKNHWNATKRRQTSKNKKNRDPNHKASTLLQDYIRSLHPIINANNSTTNSSNDNNVDDDHQMRNEMESIMRGPGEAVKKEMDLMEMICLENLSSTN</sequence>
<feature type="domain" description="HTH myb-type" evidence="8">
    <location>
        <begin position="275"/>
        <end position="325"/>
    </location>
</feature>
<evidence type="ECO:0000313" key="11">
    <source>
        <dbReference type="Proteomes" id="UP000525078"/>
    </source>
</evidence>
<feature type="domain" description="Myb-like" evidence="7">
    <location>
        <begin position="219"/>
        <end position="270"/>
    </location>
</feature>
<evidence type="ECO:0000313" key="10">
    <source>
        <dbReference type="EMBL" id="KAF4399914.1"/>
    </source>
</evidence>
<dbReference type="InterPro" id="IPR017930">
    <property type="entry name" value="Myb_dom"/>
</dbReference>
<feature type="domain" description="Myb-like" evidence="7">
    <location>
        <begin position="271"/>
        <end position="321"/>
    </location>
</feature>
<proteinExistence type="predicted"/>
<dbReference type="Gene3D" id="1.10.10.60">
    <property type="entry name" value="Homeodomain-like"/>
    <property type="match status" value="2"/>
</dbReference>
<gene>
    <name evidence="9" type="ORF">F8388_021204</name>
    <name evidence="10" type="ORF">G4B88_021128</name>
</gene>
<feature type="region of interest" description="Disordered" evidence="6">
    <location>
        <begin position="183"/>
        <end position="221"/>
    </location>
</feature>
<dbReference type="EMBL" id="JAATIP010000060">
    <property type="protein sequence ID" value="KAF4381576.1"/>
    <property type="molecule type" value="Genomic_DNA"/>
</dbReference>
<keyword evidence="3" id="KW-0805">Transcription regulation</keyword>
<keyword evidence="4" id="KW-0238">DNA-binding</keyword>
<evidence type="ECO:0000259" key="7">
    <source>
        <dbReference type="PROSITE" id="PS50090"/>
    </source>
</evidence>
<evidence type="ECO:0000256" key="2">
    <source>
        <dbReference type="ARBA" id="ARBA00022737"/>
    </source>
</evidence>
<dbReference type="InterPro" id="IPR001005">
    <property type="entry name" value="SANT/Myb"/>
</dbReference>
<accession>A0A7J6GF37</accession>
<feature type="domain" description="HTH myb-type" evidence="8">
    <location>
        <begin position="219"/>
        <end position="274"/>
    </location>
</feature>
<dbReference type="GO" id="GO:0005634">
    <property type="term" value="C:nucleus"/>
    <property type="evidence" value="ECO:0007669"/>
    <property type="project" value="UniProtKB-SubCell"/>
</dbReference>
<evidence type="ECO:0000259" key="8">
    <source>
        <dbReference type="PROSITE" id="PS51294"/>
    </source>
</evidence>
<name>A0A7J6GF37_CANSA</name>
<feature type="compositionally biased region" description="Basic residues" evidence="6">
    <location>
        <begin position="203"/>
        <end position="214"/>
    </location>
</feature>
<evidence type="ECO:0000313" key="12">
    <source>
        <dbReference type="Proteomes" id="UP000583929"/>
    </source>
</evidence>
<dbReference type="AlphaFoldDB" id="A0A7J6GF37"/>
<dbReference type="InterPro" id="IPR050560">
    <property type="entry name" value="MYB_TF"/>
</dbReference>
<evidence type="ECO:0000256" key="6">
    <source>
        <dbReference type="SAM" id="MobiDB-lite"/>
    </source>
</evidence>
<dbReference type="CDD" id="cd00167">
    <property type="entry name" value="SANT"/>
    <property type="match status" value="2"/>
</dbReference>
<keyword evidence="12" id="KW-1185">Reference proteome</keyword>
<dbReference type="GO" id="GO:0000978">
    <property type="term" value="F:RNA polymerase II cis-regulatory region sequence-specific DNA binding"/>
    <property type="evidence" value="ECO:0007669"/>
    <property type="project" value="TreeGrafter"/>
</dbReference>
<dbReference type="FunFam" id="1.10.10.60:FF:000010">
    <property type="entry name" value="Transcriptional activator Myb isoform A"/>
    <property type="match status" value="1"/>
</dbReference>